<proteinExistence type="inferred from homology"/>
<evidence type="ECO:0000256" key="3">
    <source>
        <dbReference type="ARBA" id="ARBA00023163"/>
    </source>
</evidence>
<dbReference type="EMBL" id="JAXIOK010000024">
    <property type="protein sequence ID" value="KAK4741094.1"/>
    <property type="molecule type" value="Genomic_DNA"/>
</dbReference>
<comment type="similarity">
    <text evidence="2">Belongs to the RPAP1 family.</text>
</comment>
<keyword evidence="10" id="KW-1185">Reference proteome</keyword>
<dbReference type="Proteomes" id="UP001345219">
    <property type="component" value="Chromosome 19"/>
</dbReference>
<feature type="compositionally biased region" description="Basic and acidic residues" evidence="5">
    <location>
        <begin position="347"/>
        <end position="359"/>
    </location>
</feature>
<dbReference type="Pfam" id="PF25766">
    <property type="entry name" value="TPR_RPAP1"/>
    <property type="match status" value="1"/>
</dbReference>
<feature type="domain" description="RPAP1 C-terminal" evidence="6">
    <location>
        <begin position="381"/>
        <end position="460"/>
    </location>
</feature>
<feature type="compositionally biased region" description="Polar residues" evidence="5">
    <location>
        <begin position="143"/>
        <end position="158"/>
    </location>
</feature>
<feature type="compositionally biased region" description="Basic and acidic residues" evidence="5">
    <location>
        <begin position="1"/>
        <end position="12"/>
    </location>
</feature>
<feature type="region of interest" description="Disordered" evidence="5">
    <location>
        <begin position="139"/>
        <end position="160"/>
    </location>
</feature>
<evidence type="ECO:0000259" key="6">
    <source>
        <dbReference type="Pfam" id="PF08620"/>
    </source>
</evidence>
<evidence type="ECO:0000313" key="9">
    <source>
        <dbReference type="EMBL" id="KAK4741094.1"/>
    </source>
</evidence>
<dbReference type="InterPro" id="IPR055326">
    <property type="entry name" value="MINIYO"/>
</dbReference>
<feature type="region of interest" description="Disordered" evidence="5">
    <location>
        <begin position="1"/>
        <end position="27"/>
    </location>
</feature>
<sequence length="1579" mass="175217">MEKKRNTSESRTPKTQPLQTIIGNSKLQIDEDSASRLIGSIVEKGVTDGPSSRPFAPIPVPKPTVLPFPIARHRSHGPHWGPTSTRMIVGDADDNGMHDENGEELVAAERLAALAGPVQRKERKGLNLSQWRELVQSKDSLHSQRINDSSNAGAQLQPSDVEDIYPADRSTAKQESVYFGTVNDTIKSTSSDLVSPIRSSVVNEDFGQDQATILGIDAGFRKGDTPMFVQNQTGEDTSKVDDAGNDQVNLSLESQIHNENLVRLQGMSANEIAEAQAEIMDKMDPALVEVLKRRGTEKLKKKKNLFDAGMAPNDKLGNPTIDTQSNTEVSSHLRKTSSQSVTTISTKGDDRTPGIVHTENREPKGNFLWNTWSDRVEGIRNLRFSLDGNIVDSDFSLLPETNSASVQSTDNVSERDFLRTEGDPGAAGYTIKEAVALSRSVVPGQRSLALNLLATVLEKAINYVAQDQVGLDRAKASNSKDFSVDWAAVWAFALGPEPELVLSLRMSLDDNHNSVVLACTRVIQCILSCDLNEHFFDFLESVDVSGMDVYTAPVFRSKPEIGVGFLHAGFWKYSAKTSNLFPFGETSDEENEGKHTIQDDIVVAGQDFAAGLIRMGILPRIRYLLETDPSLVLEERLISILIAIARHSPAGANAIMECPRLIQVIVERFTSMRNIEINLSKIKSVTLVKVLAKSDRRICKQFISKTVQIMTWHLYQPCQSLDQWVMSGKESCKLSTSLMVQQLRLWRVCIQYGFCVSNFSNLFHSICLWLNPPTIRKLLDMQMLQEFTSISKEAFLVIGALASRLPDFDWLVPDRDRGLEGDDDDNAAWSWSYVGPLVDQGLNWIMLKNDAQVSELFELGVRYKNNSSSRDKTMYSSLLWVYSAVLQMFSTILKKLDPGNTSNCSARPPWLPDFVPRIGLELIRNGFLGSLSCDDSINNGSGQLEGRSFLQELCYLRVNSNSMNSLACVSCLHALVKVVEILDRSIHLAKSRMPSPPSEGLDLSREGKILENGIIKVCLPEIRRPLEIFLDIVTSEWHYVQSIETFGRGGPAPGVGVGWGVSGGGFWSANILLAQMDAHFLIDLINIADIALDKDPTAISLRINAALGACLVSGPRDKAVVEKTLDFLFQVPVLRHLSFCIQQFAATNWTNKSVLGEYSEGDFLLVSNALLSHFKKQWLCVKAKAKIADGSKNNVNQARESNTCLKTIHEDIELNESSDTRNCDSLVAEWAHQRLPLPVNWFLSTISTVGFAKLDSDEKSLSKVDLPEESDDLCDIAKAGLFFILGLEAVANTQLTCISSPVKSVPLVWKCHSLSMILLVGMGILEDDKSRILYETLQDIYAQQLDQAKLCNASFEVGKEHNHEFALRFQLEIHDSYPTFIETLVNHFGAVSYGDLLYGRQVAFYLHHRVEASVQLAAWNALSNARVLDLLPPLEKCLGSPDGYLEPAEDNEGILEAYVKSWTSGALDRAAVRKSVAFTLVLHHISSFLFLNDSTDKDLLRKKLAKSLLRDYSRRHQHEGLMLDLIRYNRSSSSPSMGREDSAVEKRFCVLTELCEGNASLVAEVEKLRSAFLKQTVLP</sequence>
<feature type="compositionally biased region" description="Polar residues" evidence="5">
    <location>
        <begin position="13"/>
        <end position="27"/>
    </location>
</feature>
<evidence type="ECO:0000313" key="10">
    <source>
        <dbReference type="Proteomes" id="UP001345219"/>
    </source>
</evidence>
<keyword evidence="3" id="KW-0804">Transcription</keyword>
<reference evidence="9 10" key="1">
    <citation type="journal article" date="2023" name="Hortic Res">
        <title>Pangenome of water caltrop reveals structural variations and asymmetric subgenome divergence after allopolyploidization.</title>
        <authorList>
            <person name="Zhang X."/>
            <person name="Chen Y."/>
            <person name="Wang L."/>
            <person name="Yuan Y."/>
            <person name="Fang M."/>
            <person name="Shi L."/>
            <person name="Lu R."/>
            <person name="Comes H.P."/>
            <person name="Ma Y."/>
            <person name="Chen Y."/>
            <person name="Huang G."/>
            <person name="Zhou Y."/>
            <person name="Zheng Z."/>
            <person name="Qiu Y."/>
        </authorList>
    </citation>
    <scope>NUCLEOTIDE SEQUENCE [LARGE SCALE GENOMIC DNA]</scope>
    <source>
        <tissue evidence="9">Roots</tissue>
    </source>
</reference>
<evidence type="ECO:0000259" key="8">
    <source>
        <dbReference type="Pfam" id="PF25766"/>
    </source>
</evidence>
<comment type="subcellular location">
    <subcellularLocation>
        <location evidence="1">Nucleus</location>
    </subcellularLocation>
</comment>
<feature type="region of interest" description="Disordered" evidence="5">
    <location>
        <begin position="309"/>
        <end position="359"/>
    </location>
</feature>
<evidence type="ECO:0008006" key="11">
    <source>
        <dbReference type="Google" id="ProtNLM"/>
    </source>
</evidence>
<dbReference type="Pfam" id="PF08621">
    <property type="entry name" value="RPAP1_N"/>
    <property type="match status" value="1"/>
</dbReference>
<gene>
    <name evidence="9" type="ORF">SAY87_024682</name>
</gene>
<dbReference type="InterPro" id="IPR013930">
    <property type="entry name" value="RPAP1_N"/>
</dbReference>
<evidence type="ECO:0000256" key="2">
    <source>
        <dbReference type="ARBA" id="ARBA00009953"/>
    </source>
</evidence>
<organism evidence="9 10">
    <name type="scientific">Trapa incisa</name>
    <dbReference type="NCBI Taxonomy" id="236973"/>
    <lineage>
        <taxon>Eukaryota</taxon>
        <taxon>Viridiplantae</taxon>
        <taxon>Streptophyta</taxon>
        <taxon>Embryophyta</taxon>
        <taxon>Tracheophyta</taxon>
        <taxon>Spermatophyta</taxon>
        <taxon>Magnoliopsida</taxon>
        <taxon>eudicotyledons</taxon>
        <taxon>Gunneridae</taxon>
        <taxon>Pentapetalae</taxon>
        <taxon>rosids</taxon>
        <taxon>malvids</taxon>
        <taxon>Myrtales</taxon>
        <taxon>Lythraceae</taxon>
        <taxon>Trapa</taxon>
    </lineage>
</organism>
<dbReference type="InterPro" id="IPR057989">
    <property type="entry name" value="TPR_RPAP1/MINIYO-like"/>
</dbReference>
<accession>A0AAN7GGB3</accession>
<feature type="domain" description="RPAP1/MINIYO-like TPR repeats" evidence="8">
    <location>
        <begin position="1359"/>
        <end position="1495"/>
    </location>
</feature>
<dbReference type="PANTHER" id="PTHR47605:SF2">
    <property type="entry name" value="TRANSCRIPTIONAL ELONGATION REGULATOR MINIYO"/>
    <property type="match status" value="1"/>
</dbReference>
<name>A0AAN7GGB3_9MYRT</name>
<evidence type="ECO:0000256" key="4">
    <source>
        <dbReference type="ARBA" id="ARBA00023242"/>
    </source>
</evidence>
<evidence type="ECO:0000256" key="1">
    <source>
        <dbReference type="ARBA" id="ARBA00004123"/>
    </source>
</evidence>
<evidence type="ECO:0000256" key="5">
    <source>
        <dbReference type="SAM" id="MobiDB-lite"/>
    </source>
</evidence>
<dbReference type="PANTHER" id="PTHR47605">
    <property type="entry name" value="TRANSCRIPTIONAL ELONGATION REGULATOR MINIYO"/>
    <property type="match status" value="1"/>
</dbReference>
<feature type="compositionally biased region" description="Polar residues" evidence="5">
    <location>
        <begin position="320"/>
        <end position="346"/>
    </location>
</feature>
<protein>
    <recommendedName>
        <fullName evidence="11">RNA polymerase II-associated protein 1</fullName>
    </recommendedName>
</protein>
<keyword evidence="4" id="KW-0539">Nucleus</keyword>
<comment type="caution">
    <text evidence="9">The sequence shown here is derived from an EMBL/GenBank/DDBJ whole genome shotgun (WGS) entry which is preliminary data.</text>
</comment>
<dbReference type="InterPro" id="IPR013929">
    <property type="entry name" value="RPAP1_C"/>
</dbReference>
<dbReference type="Pfam" id="PF08620">
    <property type="entry name" value="RPAP1_C"/>
    <property type="match status" value="1"/>
</dbReference>
<evidence type="ECO:0000259" key="7">
    <source>
        <dbReference type="Pfam" id="PF08621"/>
    </source>
</evidence>
<feature type="domain" description="RPAP1 N-terminal" evidence="7">
    <location>
        <begin position="255"/>
        <end position="298"/>
    </location>
</feature>